<dbReference type="Proteomes" id="UP000467841">
    <property type="component" value="Unassembled WGS sequence"/>
</dbReference>
<organism evidence="1 2">
    <name type="scientific">Microthlaspi erraticum</name>
    <dbReference type="NCBI Taxonomy" id="1685480"/>
    <lineage>
        <taxon>Eukaryota</taxon>
        <taxon>Viridiplantae</taxon>
        <taxon>Streptophyta</taxon>
        <taxon>Embryophyta</taxon>
        <taxon>Tracheophyta</taxon>
        <taxon>Spermatophyta</taxon>
        <taxon>Magnoliopsida</taxon>
        <taxon>eudicotyledons</taxon>
        <taxon>Gunneridae</taxon>
        <taxon>Pentapetalae</taxon>
        <taxon>rosids</taxon>
        <taxon>malvids</taxon>
        <taxon>Brassicales</taxon>
        <taxon>Brassicaceae</taxon>
        <taxon>Coluteocarpeae</taxon>
        <taxon>Microthlaspi</taxon>
    </lineage>
</organism>
<comment type="caution">
    <text evidence="1">The sequence shown here is derived from an EMBL/GenBank/DDBJ whole genome shotgun (WGS) entry which is preliminary data.</text>
</comment>
<evidence type="ECO:0000313" key="2">
    <source>
        <dbReference type="Proteomes" id="UP000467841"/>
    </source>
</evidence>
<proteinExistence type="predicted"/>
<reference evidence="1" key="1">
    <citation type="submission" date="2020-01" db="EMBL/GenBank/DDBJ databases">
        <authorList>
            <person name="Mishra B."/>
        </authorList>
    </citation>
    <scope>NUCLEOTIDE SEQUENCE [LARGE SCALE GENOMIC DNA]</scope>
</reference>
<sequence>MAWSGRGSADRGTLLAGSCCSVGRMVLNFGRVLKRCVSLLDCHLVLGGAVVGSICRKSTDNNSPCFHF</sequence>
<gene>
    <name evidence="1" type="ORF">MERR_LOCUS24144</name>
</gene>
<evidence type="ECO:0000313" key="1">
    <source>
        <dbReference type="EMBL" id="CAA7036909.1"/>
    </source>
</evidence>
<protein>
    <submittedName>
        <fullName evidence="1">Uncharacterized protein</fullName>
    </submittedName>
</protein>
<name>A0A6D2JJJ1_9BRAS</name>
<dbReference type="EMBL" id="CACVBM020001166">
    <property type="protein sequence ID" value="CAA7036909.1"/>
    <property type="molecule type" value="Genomic_DNA"/>
</dbReference>
<accession>A0A6D2JJJ1</accession>
<keyword evidence="2" id="KW-1185">Reference proteome</keyword>
<dbReference type="AlphaFoldDB" id="A0A6D2JJJ1"/>